<comment type="similarity">
    <text evidence="1 5">Belongs to the 5-formyltetrahydrofolate cyclo-ligase family.</text>
</comment>
<dbReference type="PANTHER" id="PTHR23407:SF1">
    <property type="entry name" value="5-FORMYLTETRAHYDROFOLATE CYCLO-LIGASE"/>
    <property type="match status" value="1"/>
</dbReference>
<gene>
    <name evidence="6" type="ORF">D3791_02640</name>
</gene>
<dbReference type="GO" id="GO:0005524">
    <property type="term" value="F:ATP binding"/>
    <property type="evidence" value="ECO:0007669"/>
    <property type="project" value="UniProtKB-KW"/>
</dbReference>
<dbReference type="EMBL" id="CP032549">
    <property type="protein sequence ID" value="QIV86109.1"/>
    <property type="molecule type" value="Genomic_DNA"/>
</dbReference>
<evidence type="ECO:0000313" key="7">
    <source>
        <dbReference type="Proteomes" id="UP000502331"/>
    </source>
</evidence>
<proteinExistence type="inferred from homology"/>
<dbReference type="NCBIfam" id="TIGR02727">
    <property type="entry name" value="MTHFS_bact"/>
    <property type="match status" value="1"/>
</dbReference>
<evidence type="ECO:0000256" key="3">
    <source>
        <dbReference type="ARBA" id="ARBA00022840"/>
    </source>
</evidence>
<keyword evidence="2 4" id="KW-0547">Nucleotide-binding</keyword>
<dbReference type="InterPro" id="IPR002698">
    <property type="entry name" value="FTHF_cligase"/>
</dbReference>
<feature type="binding site" evidence="4">
    <location>
        <position position="66"/>
    </location>
    <ligand>
        <name>substrate</name>
    </ligand>
</feature>
<keyword evidence="5" id="KW-0479">Metal-binding</keyword>
<dbReference type="Proteomes" id="UP000502331">
    <property type="component" value="Chromosome"/>
</dbReference>
<evidence type="ECO:0000313" key="6">
    <source>
        <dbReference type="EMBL" id="QIV86109.1"/>
    </source>
</evidence>
<keyword evidence="3 4" id="KW-0067">ATP-binding</keyword>
<keyword evidence="7" id="KW-1185">Reference proteome</keyword>
<feature type="binding site" evidence="4">
    <location>
        <begin position="145"/>
        <end position="153"/>
    </location>
    <ligand>
        <name>ATP</name>
        <dbReference type="ChEBI" id="CHEBI:30616"/>
    </ligand>
</feature>
<dbReference type="RefSeq" id="WP_061955129.1">
    <property type="nucleotide sequence ID" value="NZ_CP032549.1"/>
</dbReference>
<dbReference type="SUPFAM" id="SSF100950">
    <property type="entry name" value="NagB/RpiA/CoA transferase-like"/>
    <property type="match status" value="1"/>
</dbReference>
<evidence type="ECO:0000256" key="5">
    <source>
        <dbReference type="RuleBase" id="RU361279"/>
    </source>
</evidence>
<name>A0A6H0SI58_9MICC</name>
<dbReference type="GO" id="GO:0009396">
    <property type="term" value="P:folic acid-containing compound biosynthetic process"/>
    <property type="evidence" value="ECO:0007669"/>
    <property type="project" value="TreeGrafter"/>
</dbReference>
<dbReference type="PIRSF" id="PIRSF006806">
    <property type="entry name" value="FTHF_cligase"/>
    <property type="match status" value="1"/>
</dbReference>
<dbReference type="GO" id="GO:0035999">
    <property type="term" value="P:tetrahydrofolate interconversion"/>
    <property type="evidence" value="ECO:0007669"/>
    <property type="project" value="TreeGrafter"/>
</dbReference>
<dbReference type="InterPro" id="IPR037171">
    <property type="entry name" value="NagB/RpiA_transferase-like"/>
</dbReference>
<accession>A0A6H0SI58</accession>
<sequence>MTANPAKNHDSGKKAVRASIRAARDSMDAATRAELGGKLADTVLGYLTQSTGIVRKVAAYTSSPGEPDTSKLLDALVNEGIEVFLPVCEPDFALSWAAFTPGMEFQRSTLAPVMEPVGPRLGTEIFDDINTLIIPALAIDEQGLRLGQGGGYYDRFLPLIEDSPVRVAAIVYDNEYVPAGSFPVAEHDQPVDLVFTPAEVHQII</sequence>
<dbReference type="PANTHER" id="PTHR23407">
    <property type="entry name" value="ATPASE INHIBITOR/5-FORMYLTETRAHYDROFOLATE CYCLO-LIGASE"/>
    <property type="match status" value="1"/>
</dbReference>
<dbReference type="EC" id="6.3.3.2" evidence="5"/>
<keyword evidence="5" id="KW-0460">Magnesium</keyword>
<evidence type="ECO:0000256" key="1">
    <source>
        <dbReference type="ARBA" id="ARBA00010638"/>
    </source>
</evidence>
<evidence type="ECO:0000256" key="2">
    <source>
        <dbReference type="ARBA" id="ARBA00022741"/>
    </source>
</evidence>
<dbReference type="AlphaFoldDB" id="A0A6H0SI58"/>
<dbReference type="Pfam" id="PF01812">
    <property type="entry name" value="5-FTHF_cyc-lig"/>
    <property type="match status" value="1"/>
</dbReference>
<keyword evidence="6" id="KW-0436">Ligase</keyword>
<comment type="catalytic activity">
    <reaction evidence="5">
        <text>(6S)-5-formyl-5,6,7,8-tetrahydrofolate + ATP = (6R)-5,10-methenyltetrahydrofolate + ADP + phosphate</text>
        <dbReference type="Rhea" id="RHEA:10488"/>
        <dbReference type="ChEBI" id="CHEBI:30616"/>
        <dbReference type="ChEBI" id="CHEBI:43474"/>
        <dbReference type="ChEBI" id="CHEBI:57455"/>
        <dbReference type="ChEBI" id="CHEBI:57457"/>
        <dbReference type="ChEBI" id="CHEBI:456216"/>
        <dbReference type="EC" id="6.3.3.2"/>
    </reaction>
</comment>
<evidence type="ECO:0000256" key="4">
    <source>
        <dbReference type="PIRSR" id="PIRSR006806-1"/>
    </source>
</evidence>
<dbReference type="Gene3D" id="3.40.50.10420">
    <property type="entry name" value="NagB/RpiA/CoA transferase-like"/>
    <property type="match status" value="1"/>
</dbReference>
<dbReference type="GO" id="GO:0046872">
    <property type="term" value="F:metal ion binding"/>
    <property type="evidence" value="ECO:0007669"/>
    <property type="project" value="UniProtKB-KW"/>
</dbReference>
<feature type="binding site" evidence="4">
    <location>
        <begin position="13"/>
        <end position="17"/>
    </location>
    <ligand>
        <name>ATP</name>
        <dbReference type="ChEBI" id="CHEBI:30616"/>
    </ligand>
</feature>
<dbReference type="InterPro" id="IPR024185">
    <property type="entry name" value="FTHF_cligase-like_sf"/>
</dbReference>
<organism evidence="6 7">
    <name type="scientific">Glutamicibacter mishrai</name>
    <dbReference type="NCBI Taxonomy" id="1775880"/>
    <lineage>
        <taxon>Bacteria</taxon>
        <taxon>Bacillati</taxon>
        <taxon>Actinomycetota</taxon>
        <taxon>Actinomycetes</taxon>
        <taxon>Micrococcales</taxon>
        <taxon>Micrococcaceae</taxon>
        <taxon>Glutamicibacter</taxon>
    </lineage>
</organism>
<protein>
    <recommendedName>
        <fullName evidence="5">5-formyltetrahydrofolate cyclo-ligase</fullName>
        <ecNumber evidence="5">6.3.3.2</ecNumber>
    </recommendedName>
</protein>
<dbReference type="GO" id="GO:0030272">
    <property type="term" value="F:5-formyltetrahydrofolate cyclo-ligase activity"/>
    <property type="evidence" value="ECO:0007669"/>
    <property type="project" value="UniProtKB-EC"/>
</dbReference>
<comment type="cofactor">
    <cofactor evidence="5">
        <name>Mg(2+)</name>
        <dbReference type="ChEBI" id="CHEBI:18420"/>
    </cofactor>
</comment>
<reference evidence="6 7" key="1">
    <citation type="submission" date="2018-09" db="EMBL/GenBank/DDBJ databases">
        <title>Glutamicibacter mishrai S5-52T (LMG 29155T = KCTC 39846T).</title>
        <authorList>
            <person name="Das S.K."/>
        </authorList>
    </citation>
    <scope>NUCLEOTIDE SEQUENCE [LARGE SCALE GENOMIC DNA]</scope>
    <source>
        <strain evidence="6 7">S5-52</strain>
    </source>
</reference>